<feature type="transmembrane region" description="Helical" evidence="6">
    <location>
        <begin position="344"/>
        <end position="370"/>
    </location>
</feature>
<feature type="domain" description="Membrane transport protein MMPL" evidence="7">
    <location>
        <begin position="51"/>
        <end position="372"/>
    </location>
</feature>
<evidence type="ECO:0000256" key="4">
    <source>
        <dbReference type="ARBA" id="ARBA00022989"/>
    </source>
</evidence>
<dbReference type="InterPro" id="IPR050545">
    <property type="entry name" value="Mycobact_MmpL"/>
</dbReference>
<dbReference type="InterPro" id="IPR004869">
    <property type="entry name" value="MMPL_dom"/>
</dbReference>
<keyword evidence="4 6" id="KW-1133">Transmembrane helix</keyword>
<sequence length="539" mass="60159">MELFARFVIRHRFPFIIAILILTGFLTYAMKDLGFKTVLESTLPPRHPYVQINAQFQKMFGGANTMVVAVESKKGDIFNRKFLEKFKFLTDEIKYYPDAVTSQVVSISQSKVKNIRGVEGGMDIRAFFEKGVPQTKQEIAVLRENIFSNESVRGILVSATGNAALIIANFNDNIDYQKLFRFLQKTKSQVEDDDIKVYMSGRPTLLGWIYDNNFRAFVIFAVSVLAELLLIGVCLKRFHPLFTPLPVVLALLNALWGLGVMGLAKFNLDPLGMVIPFVIGARIVSHVVQITTRYGEHYRELADTKEASVAVIRSMFIPSATSIITDAAGLFVLCIVPIPLLRTLGWIAGLWLLSAVVGVSILCPILFSYLPAPLKGEHKHEKDALGRLMERLGKWLTEGSRRGSARRSMGWVLGIYIIIFASSFLLAQRAEIGDAHPGSSLLWPNSVYNRDDERINRLFPGTNQMYVILDGKEQGALKDPEVLRSVEAFERDIAGSDGFGGSESLAAIVKKLNREFHEGDPKWSILPAFAEKTLLPVDV</sequence>
<dbReference type="PANTHER" id="PTHR33406">
    <property type="entry name" value="MEMBRANE PROTEIN MJ1562-RELATED"/>
    <property type="match status" value="1"/>
</dbReference>
<feature type="transmembrane region" description="Helical" evidence="6">
    <location>
        <begin position="315"/>
        <end position="338"/>
    </location>
</feature>
<feature type="transmembrane region" description="Helical" evidence="6">
    <location>
        <begin position="12"/>
        <end position="30"/>
    </location>
</feature>
<feature type="transmembrane region" description="Helical" evidence="6">
    <location>
        <begin position="247"/>
        <end position="268"/>
    </location>
</feature>
<dbReference type="PANTHER" id="PTHR33406:SF10">
    <property type="entry name" value="SSD DOMAIN-CONTAINING PROTEIN"/>
    <property type="match status" value="1"/>
</dbReference>
<dbReference type="GO" id="GO:0005886">
    <property type="term" value="C:plasma membrane"/>
    <property type="evidence" value="ECO:0007669"/>
    <property type="project" value="UniProtKB-SubCell"/>
</dbReference>
<dbReference type="AlphaFoldDB" id="E1YIY4"/>
<evidence type="ECO:0000256" key="5">
    <source>
        <dbReference type="ARBA" id="ARBA00023136"/>
    </source>
</evidence>
<dbReference type="Pfam" id="PF03176">
    <property type="entry name" value="MMPL"/>
    <property type="match status" value="1"/>
</dbReference>
<feature type="transmembrane region" description="Helical" evidence="6">
    <location>
        <begin position="409"/>
        <end position="427"/>
    </location>
</feature>
<protein>
    <recommendedName>
        <fullName evidence="7">Membrane transport protein MMPL domain-containing protein</fullName>
    </recommendedName>
</protein>
<proteinExistence type="predicted"/>
<dbReference type="EMBL" id="FR695876">
    <property type="protein sequence ID" value="CBX30528.1"/>
    <property type="molecule type" value="Genomic_DNA"/>
</dbReference>
<dbReference type="SUPFAM" id="SSF82866">
    <property type="entry name" value="Multidrug efflux transporter AcrB transmembrane domain"/>
    <property type="match status" value="1"/>
</dbReference>
<accession>E1YIY4</accession>
<keyword evidence="5 6" id="KW-0472">Membrane</keyword>
<keyword evidence="3 6" id="KW-0812">Transmembrane</keyword>
<comment type="subcellular location">
    <subcellularLocation>
        <location evidence="1">Cell membrane</location>
        <topology evidence="1">Multi-pass membrane protein</topology>
    </subcellularLocation>
</comment>
<evidence type="ECO:0000256" key="1">
    <source>
        <dbReference type="ARBA" id="ARBA00004651"/>
    </source>
</evidence>
<evidence type="ECO:0000313" key="8">
    <source>
        <dbReference type="EMBL" id="CBX30528.1"/>
    </source>
</evidence>
<evidence type="ECO:0000256" key="2">
    <source>
        <dbReference type="ARBA" id="ARBA00022475"/>
    </source>
</evidence>
<name>E1YIY4_9BACT</name>
<feature type="transmembrane region" description="Helical" evidence="6">
    <location>
        <begin position="214"/>
        <end position="235"/>
    </location>
</feature>
<keyword evidence="2" id="KW-1003">Cell membrane</keyword>
<reference evidence="8" key="1">
    <citation type="journal article" date="2011" name="Environ. Microbiol.">
        <title>Genomic insights into the metabolic potential of the polycyclic aromatic hydrocarbon degrading sulfate-reducing Deltaproteobacterium N47.</title>
        <authorList>
            <person name="Bergmann F."/>
            <person name="Selesi D."/>
            <person name="Weinmaier T."/>
            <person name="Tischler P."/>
            <person name="Rattei T."/>
            <person name="Meckenstock R.U."/>
        </authorList>
    </citation>
    <scope>NUCLEOTIDE SEQUENCE</scope>
</reference>
<gene>
    <name evidence="8" type="ORF">N47_K27680</name>
</gene>
<evidence type="ECO:0000256" key="3">
    <source>
        <dbReference type="ARBA" id="ARBA00022692"/>
    </source>
</evidence>
<organism evidence="8">
    <name type="scientific">uncultured Desulfobacterium sp</name>
    <dbReference type="NCBI Taxonomy" id="201089"/>
    <lineage>
        <taxon>Bacteria</taxon>
        <taxon>Pseudomonadati</taxon>
        <taxon>Thermodesulfobacteriota</taxon>
        <taxon>Desulfobacteria</taxon>
        <taxon>Desulfobacterales</taxon>
        <taxon>Desulfobacteriaceae</taxon>
        <taxon>Desulfobacterium</taxon>
        <taxon>environmental samples</taxon>
    </lineage>
</organism>
<dbReference type="Gene3D" id="1.20.1640.10">
    <property type="entry name" value="Multidrug efflux transporter AcrB transmembrane domain"/>
    <property type="match status" value="1"/>
</dbReference>
<evidence type="ECO:0000256" key="6">
    <source>
        <dbReference type="SAM" id="Phobius"/>
    </source>
</evidence>
<evidence type="ECO:0000259" key="7">
    <source>
        <dbReference type="Pfam" id="PF03176"/>
    </source>
</evidence>